<reference evidence="10 11" key="1">
    <citation type="submission" date="2018-05" db="EMBL/GenBank/DDBJ databases">
        <title>Genomic Encyclopedia of Type Strains, Phase IV (KMG-IV): sequencing the most valuable type-strain genomes for metagenomic binning, comparative biology and taxonomic classification.</title>
        <authorList>
            <person name="Goeker M."/>
        </authorList>
    </citation>
    <scope>NUCLEOTIDE SEQUENCE [LARGE SCALE GENOMIC DNA]</scope>
    <source>
        <strain evidence="10 11">DSM 28579</strain>
    </source>
</reference>
<keyword evidence="2" id="KW-0813">Transport</keyword>
<dbReference type="PRINTS" id="PR01506">
    <property type="entry name" value="TATBPROTEIN"/>
</dbReference>
<keyword evidence="7 9" id="KW-0472">Membrane</keyword>
<accession>A0A7L4UNI1</accession>
<dbReference type="GO" id="GO:0016020">
    <property type="term" value="C:membrane"/>
    <property type="evidence" value="ECO:0007669"/>
    <property type="project" value="UniProtKB-SubCell"/>
</dbReference>
<name>A0A7L4UNI1_BALHA</name>
<dbReference type="RefSeq" id="WP_116496299.1">
    <property type="nucleotide sequence ID" value="NZ_QENZ01000004.1"/>
</dbReference>
<keyword evidence="11" id="KW-1185">Reference proteome</keyword>
<dbReference type="PANTHER" id="PTHR33162">
    <property type="entry name" value="SEC-INDEPENDENT PROTEIN TRANSLOCASE PROTEIN TATA, CHLOROPLASTIC"/>
    <property type="match status" value="1"/>
</dbReference>
<keyword evidence="4" id="KW-0653">Protein transport</keyword>
<evidence type="ECO:0000256" key="5">
    <source>
        <dbReference type="ARBA" id="ARBA00022989"/>
    </source>
</evidence>
<comment type="caution">
    <text evidence="10">The sequence shown here is derived from an EMBL/GenBank/DDBJ whole genome shotgun (WGS) entry which is preliminary data.</text>
</comment>
<feature type="coiled-coil region" evidence="8">
    <location>
        <begin position="43"/>
        <end position="77"/>
    </location>
</feature>
<comment type="subcellular location">
    <subcellularLocation>
        <location evidence="1">Membrane</location>
        <topology evidence="1">Single-pass membrane protein</topology>
    </subcellularLocation>
</comment>
<dbReference type="Pfam" id="PF02416">
    <property type="entry name" value="TatA_B_E"/>
    <property type="match status" value="1"/>
</dbReference>
<dbReference type="Proteomes" id="UP000251835">
    <property type="component" value="Unassembled WGS sequence"/>
</dbReference>
<dbReference type="GO" id="GO:0015031">
    <property type="term" value="P:protein transport"/>
    <property type="evidence" value="ECO:0007669"/>
    <property type="project" value="UniProtKB-KW"/>
</dbReference>
<dbReference type="PANTHER" id="PTHR33162:SF1">
    <property type="entry name" value="SEC-INDEPENDENT PROTEIN TRANSLOCASE PROTEIN TATA, CHLOROPLASTIC"/>
    <property type="match status" value="1"/>
</dbReference>
<keyword evidence="5 9" id="KW-1133">Transmembrane helix</keyword>
<sequence>MILLFGIGGFEILLIFLVALLLFGSKQLPEIARTLGKGWGEIKRTTSELREEFKNQANAVEKESKNITDELNKTEKES</sequence>
<keyword evidence="8" id="KW-0175">Coiled coil</keyword>
<protein>
    <submittedName>
        <fullName evidence="10">Sec-independent protein translocase protein TatA</fullName>
    </submittedName>
</protein>
<evidence type="ECO:0000256" key="6">
    <source>
        <dbReference type="ARBA" id="ARBA00023010"/>
    </source>
</evidence>
<dbReference type="EMBL" id="QENZ01000004">
    <property type="protein sequence ID" value="PVX50743.1"/>
    <property type="molecule type" value="Genomic_DNA"/>
</dbReference>
<evidence type="ECO:0000256" key="4">
    <source>
        <dbReference type="ARBA" id="ARBA00022927"/>
    </source>
</evidence>
<evidence type="ECO:0000256" key="1">
    <source>
        <dbReference type="ARBA" id="ARBA00004167"/>
    </source>
</evidence>
<proteinExistence type="predicted"/>
<dbReference type="InterPro" id="IPR003369">
    <property type="entry name" value="TatA/B/E"/>
</dbReference>
<dbReference type="OrthoDB" id="9812812at2"/>
<evidence type="ECO:0000313" key="11">
    <source>
        <dbReference type="Proteomes" id="UP000251835"/>
    </source>
</evidence>
<dbReference type="AlphaFoldDB" id="A0A7L4UNI1"/>
<evidence type="ECO:0000256" key="2">
    <source>
        <dbReference type="ARBA" id="ARBA00022448"/>
    </source>
</evidence>
<feature type="transmembrane region" description="Helical" evidence="9">
    <location>
        <begin position="6"/>
        <end position="23"/>
    </location>
</feature>
<gene>
    <name evidence="10" type="ORF">C7377_1059</name>
</gene>
<dbReference type="Gene3D" id="1.20.5.3310">
    <property type="match status" value="1"/>
</dbReference>
<evidence type="ECO:0000256" key="7">
    <source>
        <dbReference type="ARBA" id="ARBA00023136"/>
    </source>
</evidence>
<keyword evidence="3 9" id="KW-0812">Transmembrane</keyword>
<evidence type="ECO:0000313" key="10">
    <source>
        <dbReference type="EMBL" id="PVX50743.1"/>
    </source>
</evidence>
<evidence type="ECO:0000256" key="8">
    <source>
        <dbReference type="SAM" id="Coils"/>
    </source>
</evidence>
<evidence type="ECO:0000256" key="9">
    <source>
        <dbReference type="SAM" id="Phobius"/>
    </source>
</evidence>
<organism evidence="10 11">
    <name type="scientific">Balneicella halophila</name>
    <dbReference type="NCBI Taxonomy" id="1537566"/>
    <lineage>
        <taxon>Bacteria</taxon>
        <taxon>Pseudomonadati</taxon>
        <taxon>Bacteroidota</taxon>
        <taxon>Bacteroidia</taxon>
        <taxon>Bacteroidales</taxon>
        <taxon>Balneicellaceae</taxon>
        <taxon>Balneicella</taxon>
    </lineage>
</organism>
<evidence type="ECO:0000256" key="3">
    <source>
        <dbReference type="ARBA" id="ARBA00022692"/>
    </source>
</evidence>
<keyword evidence="6" id="KW-0811">Translocation</keyword>